<comment type="similarity">
    <text evidence="1">Belongs to the plant acyltransferase family.</text>
</comment>
<evidence type="ECO:0000256" key="1">
    <source>
        <dbReference type="ARBA" id="ARBA00009861"/>
    </source>
</evidence>
<organism evidence="4 5">
    <name type="scientific">Rubroshorea leprosula</name>
    <dbReference type="NCBI Taxonomy" id="152421"/>
    <lineage>
        <taxon>Eukaryota</taxon>
        <taxon>Viridiplantae</taxon>
        <taxon>Streptophyta</taxon>
        <taxon>Embryophyta</taxon>
        <taxon>Tracheophyta</taxon>
        <taxon>Spermatophyta</taxon>
        <taxon>Magnoliopsida</taxon>
        <taxon>eudicotyledons</taxon>
        <taxon>Gunneridae</taxon>
        <taxon>Pentapetalae</taxon>
        <taxon>rosids</taxon>
        <taxon>malvids</taxon>
        <taxon>Malvales</taxon>
        <taxon>Dipterocarpaceae</taxon>
        <taxon>Rubroshorea</taxon>
    </lineage>
</organism>
<protein>
    <submittedName>
        <fullName evidence="4">Uncharacterized protein</fullName>
    </submittedName>
</protein>
<evidence type="ECO:0000256" key="3">
    <source>
        <dbReference type="ARBA" id="ARBA00023315"/>
    </source>
</evidence>
<dbReference type="PANTHER" id="PTHR31623:SF122">
    <property type="entry name" value="HXXXD-TYPE ACYL-TRANSFERASE FAMILY PROTEIN"/>
    <property type="match status" value="1"/>
</dbReference>
<sequence length="139" mass="15840">MALPLIEDSMGNLVASFAAQTETGDISLPILVNELRRKKEEFCQKLAEIREDNPASGLFRCTKDARDLYNKRNEINIYMSSSWCKFPLYEANFGWGKPSWVVPVPLHLVKNLIILMDTKDGEGIEAWVILSEEEMAYVL</sequence>
<dbReference type="Gene3D" id="3.30.559.10">
    <property type="entry name" value="Chloramphenicol acetyltransferase-like domain"/>
    <property type="match status" value="1"/>
</dbReference>
<dbReference type="EMBL" id="BPVZ01000105">
    <property type="protein sequence ID" value="GKV34461.1"/>
    <property type="molecule type" value="Genomic_DNA"/>
</dbReference>
<evidence type="ECO:0000313" key="4">
    <source>
        <dbReference type="EMBL" id="GKV34461.1"/>
    </source>
</evidence>
<proteinExistence type="inferred from homology"/>
<dbReference type="PANTHER" id="PTHR31623">
    <property type="entry name" value="F21J9.9"/>
    <property type="match status" value="1"/>
</dbReference>
<accession>A0AAV5LB40</accession>
<dbReference type="GO" id="GO:0016746">
    <property type="term" value="F:acyltransferase activity"/>
    <property type="evidence" value="ECO:0007669"/>
    <property type="project" value="UniProtKB-KW"/>
</dbReference>
<comment type="caution">
    <text evidence="4">The sequence shown here is derived from an EMBL/GenBank/DDBJ whole genome shotgun (WGS) entry which is preliminary data.</text>
</comment>
<dbReference type="AlphaFoldDB" id="A0AAV5LB40"/>
<dbReference type="InterPro" id="IPR023213">
    <property type="entry name" value="CAT-like_dom_sf"/>
</dbReference>
<reference evidence="4 5" key="1">
    <citation type="journal article" date="2021" name="Commun. Biol.">
        <title>The genome of Shorea leprosula (Dipterocarpaceae) highlights the ecological relevance of drought in aseasonal tropical rainforests.</title>
        <authorList>
            <person name="Ng K.K.S."/>
            <person name="Kobayashi M.J."/>
            <person name="Fawcett J.A."/>
            <person name="Hatakeyama M."/>
            <person name="Paape T."/>
            <person name="Ng C.H."/>
            <person name="Ang C.C."/>
            <person name="Tnah L.H."/>
            <person name="Lee C.T."/>
            <person name="Nishiyama T."/>
            <person name="Sese J."/>
            <person name="O'Brien M.J."/>
            <person name="Copetti D."/>
            <person name="Mohd Noor M.I."/>
            <person name="Ong R.C."/>
            <person name="Putra M."/>
            <person name="Sireger I.Z."/>
            <person name="Indrioko S."/>
            <person name="Kosugi Y."/>
            <person name="Izuno A."/>
            <person name="Isagi Y."/>
            <person name="Lee S.L."/>
            <person name="Shimizu K.K."/>
        </authorList>
    </citation>
    <scope>NUCLEOTIDE SEQUENCE [LARGE SCALE GENOMIC DNA]</scope>
    <source>
        <strain evidence="4">214</strain>
    </source>
</reference>
<dbReference type="Pfam" id="PF02458">
    <property type="entry name" value="Transferase"/>
    <property type="match status" value="1"/>
</dbReference>
<keyword evidence="2" id="KW-0808">Transferase</keyword>
<evidence type="ECO:0000313" key="5">
    <source>
        <dbReference type="Proteomes" id="UP001054252"/>
    </source>
</evidence>
<evidence type="ECO:0000256" key="2">
    <source>
        <dbReference type="ARBA" id="ARBA00022679"/>
    </source>
</evidence>
<gene>
    <name evidence="4" type="ORF">SLEP1_g42833</name>
</gene>
<keyword evidence="5" id="KW-1185">Reference proteome</keyword>
<keyword evidence="3" id="KW-0012">Acyltransferase</keyword>
<dbReference type="Proteomes" id="UP001054252">
    <property type="component" value="Unassembled WGS sequence"/>
</dbReference>
<name>A0AAV5LB40_9ROSI</name>